<evidence type="ECO:0000259" key="1">
    <source>
        <dbReference type="Pfam" id="PF09995"/>
    </source>
</evidence>
<evidence type="ECO:0000313" key="2">
    <source>
        <dbReference type="EMBL" id="MCH5598614.1"/>
    </source>
</evidence>
<keyword evidence="3" id="KW-1185">Reference proteome</keyword>
<dbReference type="Proteomes" id="UP001202248">
    <property type="component" value="Unassembled WGS sequence"/>
</dbReference>
<gene>
    <name evidence="2" type="ORF">MKP09_12190</name>
</gene>
<reference evidence="2 3" key="1">
    <citation type="submission" date="2022-02" db="EMBL/GenBank/DDBJ databases">
        <authorList>
            <person name="Min J."/>
        </authorList>
    </citation>
    <scope>NUCLEOTIDE SEQUENCE [LARGE SCALE GENOMIC DNA]</scope>
    <source>
        <strain evidence="2 3">GR10-1</strain>
    </source>
</reference>
<dbReference type="Pfam" id="PF09995">
    <property type="entry name" value="MPAB_Lcp_cat"/>
    <property type="match status" value="1"/>
</dbReference>
<accession>A0ABS9SJR8</accession>
<dbReference type="InterPro" id="IPR018713">
    <property type="entry name" value="MPAB/Lcp_cat_dom"/>
</dbReference>
<organism evidence="2 3">
    <name type="scientific">Niabella ginsengisoli</name>
    <dbReference type="NCBI Taxonomy" id="522298"/>
    <lineage>
        <taxon>Bacteria</taxon>
        <taxon>Pseudomonadati</taxon>
        <taxon>Bacteroidota</taxon>
        <taxon>Chitinophagia</taxon>
        <taxon>Chitinophagales</taxon>
        <taxon>Chitinophagaceae</taxon>
        <taxon>Niabella</taxon>
    </lineage>
</organism>
<proteinExistence type="predicted"/>
<feature type="domain" description="ER-bound oxygenase mpaB/mpaB'/Rubber oxygenase catalytic" evidence="1">
    <location>
        <begin position="14"/>
        <end position="134"/>
    </location>
</feature>
<evidence type="ECO:0000313" key="3">
    <source>
        <dbReference type="Proteomes" id="UP001202248"/>
    </source>
</evidence>
<sequence>MALFHRQASLRSYRAFSTVTYAKEIVFSPTDKAHKAIDVITQIHKGVEQNRGSAIPDWAYRDVLFMLIHYSIASYELLEHHLTDIEKNEVYNVFYRVGVRMNLKDLPPTYQDWLPVRKEHLDNNLQKSNYSIDLFKQYKKHLGVVRFKILVEGQKLVVPRRVKELLHFNNFSLLAPLVPVYKLSRLIKMDGLLKKYYCQLNTGSELTVLI</sequence>
<dbReference type="EMBL" id="JAKWBL010000002">
    <property type="protein sequence ID" value="MCH5598614.1"/>
    <property type="molecule type" value="Genomic_DNA"/>
</dbReference>
<name>A0ABS9SJR8_9BACT</name>
<comment type="caution">
    <text evidence="2">The sequence shown here is derived from an EMBL/GenBank/DDBJ whole genome shotgun (WGS) entry which is preliminary data.</text>
</comment>
<dbReference type="RefSeq" id="WP_240830278.1">
    <property type="nucleotide sequence ID" value="NZ_JAKWBL010000002.1"/>
</dbReference>
<protein>
    <submittedName>
        <fullName evidence="2">Oxygenase MpaB family protein</fullName>
    </submittedName>
</protein>